<sequence>MADSVHAASPSVTTAGQSCCRTSGNRRNPARIKPTAPDRRGLKIPRFFFR</sequence>
<proteinExistence type="predicted"/>
<reference evidence="2" key="1">
    <citation type="submission" date="2014-09" db="EMBL/GenBank/DDBJ databases">
        <authorList>
            <person name="Magalhaes I.L.F."/>
            <person name="Oliveira U."/>
            <person name="Santos F.R."/>
            <person name="Vidigal T.H.D.A."/>
            <person name="Brescovit A.D."/>
            <person name="Santos A.J."/>
        </authorList>
    </citation>
    <scope>NUCLEOTIDE SEQUENCE</scope>
    <source>
        <tissue evidence="2">Shoot tissue taken approximately 20 cm above the soil surface</tissue>
    </source>
</reference>
<feature type="compositionally biased region" description="Polar residues" evidence="1">
    <location>
        <begin position="10"/>
        <end position="26"/>
    </location>
</feature>
<protein>
    <submittedName>
        <fullName evidence="2">Uncharacterized protein</fullName>
    </submittedName>
</protein>
<evidence type="ECO:0000256" key="1">
    <source>
        <dbReference type="SAM" id="MobiDB-lite"/>
    </source>
</evidence>
<name>A0A0A9B1D0_ARUDO</name>
<evidence type="ECO:0000313" key="2">
    <source>
        <dbReference type="EMBL" id="JAD57809.1"/>
    </source>
</evidence>
<accession>A0A0A9B1D0</accession>
<dbReference type="EMBL" id="GBRH01240086">
    <property type="protein sequence ID" value="JAD57809.1"/>
    <property type="molecule type" value="Transcribed_RNA"/>
</dbReference>
<reference evidence="2" key="2">
    <citation type="journal article" date="2015" name="Data Brief">
        <title>Shoot transcriptome of the giant reed, Arundo donax.</title>
        <authorList>
            <person name="Barrero R.A."/>
            <person name="Guerrero F.D."/>
            <person name="Moolhuijzen P."/>
            <person name="Goolsby J.A."/>
            <person name="Tidwell J."/>
            <person name="Bellgard S.E."/>
            <person name="Bellgard M.I."/>
        </authorList>
    </citation>
    <scope>NUCLEOTIDE SEQUENCE</scope>
    <source>
        <tissue evidence="2">Shoot tissue taken approximately 20 cm above the soil surface</tissue>
    </source>
</reference>
<dbReference type="AlphaFoldDB" id="A0A0A9B1D0"/>
<organism evidence="2">
    <name type="scientific">Arundo donax</name>
    <name type="common">Giant reed</name>
    <name type="synonym">Donax arundinaceus</name>
    <dbReference type="NCBI Taxonomy" id="35708"/>
    <lineage>
        <taxon>Eukaryota</taxon>
        <taxon>Viridiplantae</taxon>
        <taxon>Streptophyta</taxon>
        <taxon>Embryophyta</taxon>
        <taxon>Tracheophyta</taxon>
        <taxon>Spermatophyta</taxon>
        <taxon>Magnoliopsida</taxon>
        <taxon>Liliopsida</taxon>
        <taxon>Poales</taxon>
        <taxon>Poaceae</taxon>
        <taxon>PACMAD clade</taxon>
        <taxon>Arundinoideae</taxon>
        <taxon>Arundineae</taxon>
        <taxon>Arundo</taxon>
    </lineage>
</organism>
<feature type="region of interest" description="Disordered" evidence="1">
    <location>
        <begin position="1"/>
        <end position="50"/>
    </location>
</feature>